<comment type="caution">
    <text evidence="2">The sequence shown here is derived from an EMBL/GenBank/DDBJ whole genome shotgun (WGS) entry which is preliminary data.</text>
</comment>
<organism evidence="2 3">
    <name type="scientific">Nocardia terrae</name>
    <dbReference type="NCBI Taxonomy" id="2675851"/>
    <lineage>
        <taxon>Bacteria</taxon>
        <taxon>Bacillati</taxon>
        <taxon>Actinomycetota</taxon>
        <taxon>Actinomycetes</taxon>
        <taxon>Mycobacteriales</taxon>
        <taxon>Nocardiaceae</taxon>
        <taxon>Nocardia</taxon>
    </lineage>
</organism>
<dbReference type="EMBL" id="WRPP01000005">
    <property type="protein sequence ID" value="MVU80465.1"/>
    <property type="molecule type" value="Genomic_DNA"/>
</dbReference>
<feature type="domain" description="Hemerythrin-like" evidence="1">
    <location>
        <begin position="19"/>
        <end position="138"/>
    </location>
</feature>
<dbReference type="Proteomes" id="UP000466794">
    <property type="component" value="Unassembled WGS sequence"/>
</dbReference>
<dbReference type="Gene3D" id="1.20.120.520">
    <property type="entry name" value="nmb1532 protein domain like"/>
    <property type="match status" value="1"/>
</dbReference>
<accession>A0A7K1V1I5</accession>
<dbReference type="AlphaFoldDB" id="A0A7K1V1I5"/>
<dbReference type="InterPro" id="IPR012312">
    <property type="entry name" value="Hemerythrin-like"/>
</dbReference>
<dbReference type="RefSeq" id="WP_157390101.1">
    <property type="nucleotide sequence ID" value="NZ_WRPP01000005.1"/>
</dbReference>
<dbReference type="CDD" id="cd12108">
    <property type="entry name" value="Hr-like"/>
    <property type="match status" value="1"/>
</dbReference>
<evidence type="ECO:0000313" key="2">
    <source>
        <dbReference type="EMBL" id="MVU80465.1"/>
    </source>
</evidence>
<sequence>MNDHRPATSIDFFGMYLAHDACMRDLVRLSAAAAAGRLAEPSVSIGWETFRRQLDRHHSTEDAALWPLVRAAVDDPADLAVLDEMEAEHEGIEELLGKVESGIADSVGGPRLRADVDALAAALDTHFTHEEQVALPLIDRTVGGPGWAAFGAEMRKRNGLRAVTEYLPWALDDAPAAAQAKMLDFLPAPIRALYRYVLKPRYVRARRGWLQPDEGGEQGE</sequence>
<keyword evidence="3" id="KW-1185">Reference proteome</keyword>
<protein>
    <submittedName>
        <fullName evidence="2">Hemerythrin domain-containing protein</fullName>
    </submittedName>
</protein>
<gene>
    <name evidence="2" type="ORF">GPX89_24850</name>
</gene>
<evidence type="ECO:0000259" key="1">
    <source>
        <dbReference type="Pfam" id="PF01814"/>
    </source>
</evidence>
<reference evidence="2 3" key="1">
    <citation type="submission" date="2019-12" db="EMBL/GenBank/DDBJ databases">
        <title>Nocardia sp. nov. ET3-3 isolated from soil.</title>
        <authorList>
            <person name="Kanchanasin P."/>
            <person name="Tanasupawat S."/>
            <person name="Yuki M."/>
            <person name="Kudo T."/>
        </authorList>
    </citation>
    <scope>NUCLEOTIDE SEQUENCE [LARGE SCALE GENOMIC DNA]</scope>
    <source>
        <strain evidence="2 3">ET3-3</strain>
    </source>
</reference>
<proteinExistence type="predicted"/>
<dbReference type="Pfam" id="PF01814">
    <property type="entry name" value="Hemerythrin"/>
    <property type="match status" value="1"/>
</dbReference>
<name>A0A7K1V1I5_9NOCA</name>
<evidence type="ECO:0000313" key="3">
    <source>
        <dbReference type="Proteomes" id="UP000466794"/>
    </source>
</evidence>